<name>A0A1H0SV52_9BACI</name>
<dbReference type="Proteomes" id="UP000199159">
    <property type="component" value="Unassembled WGS sequence"/>
</dbReference>
<dbReference type="GO" id="GO:0016829">
    <property type="term" value="F:lyase activity"/>
    <property type="evidence" value="ECO:0007669"/>
    <property type="project" value="UniProtKB-KW"/>
</dbReference>
<evidence type="ECO:0000313" key="4">
    <source>
        <dbReference type="Proteomes" id="UP000199159"/>
    </source>
</evidence>
<reference evidence="4" key="1">
    <citation type="submission" date="2016-10" db="EMBL/GenBank/DDBJ databases">
        <authorList>
            <person name="Varghese N."/>
            <person name="Submissions S."/>
        </authorList>
    </citation>
    <scope>NUCLEOTIDE SEQUENCE [LARGE SCALE GENOMIC DNA]</scope>
    <source>
        <strain evidence="4">IBRC-M10078</strain>
    </source>
</reference>
<dbReference type="RefSeq" id="WP_090851690.1">
    <property type="nucleotide sequence ID" value="NZ_FNJU01000003.1"/>
</dbReference>
<dbReference type="AlphaFoldDB" id="A0A1H0SV52"/>
<dbReference type="Pfam" id="PF01903">
    <property type="entry name" value="CbiX"/>
    <property type="match status" value="2"/>
</dbReference>
<dbReference type="InterPro" id="IPR050963">
    <property type="entry name" value="Sirohydro_Cobaltochel/CbiX"/>
</dbReference>
<protein>
    <submittedName>
        <fullName evidence="3">Sirohydrochlorin ferrochelatase</fullName>
    </submittedName>
</protein>
<dbReference type="CDD" id="cd03414">
    <property type="entry name" value="CbiX_SirB_C"/>
    <property type="match status" value="1"/>
</dbReference>
<accession>A0A1H0SV52</accession>
<dbReference type="OrthoDB" id="9797895at2"/>
<keyword evidence="1" id="KW-0479">Metal-binding</keyword>
<dbReference type="EMBL" id="FNJU01000003">
    <property type="protein sequence ID" value="SDP45148.1"/>
    <property type="molecule type" value="Genomic_DNA"/>
</dbReference>
<evidence type="ECO:0000256" key="1">
    <source>
        <dbReference type="ARBA" id="ARBA00022723"/>
    </source>
</evidence>
<sequence>MEAVLYICHGSRVPKASEEARFFIEKCMSRLSEKVFYQECCFLELAEPSIEDAFTRCVEKGATKISALPILLLTAGHAKSDIPEELIKMKKKYPHITIQYGRPIGVHPQMIDIVEERIKDSQVQISENSSILLVGRGASDPEVQRDFSELANLLSKKTNLSVDICYLAACEPSFEEGLRLAGQREENQIFVVPYLLFTGILMKTMEKKIKTINKEMNKEFILCNYLGYHQILQDVIVSRVHEVIDNTVFSKEILDVPHHA</sequence>
<evidence type="ECO:0000313" key="3">
    <source>
        <dbReference type="EMBL" id="SDP45148.1"/>
    </source>
</evidence>
<gene>
    <name evidence="3" type="ORF">SAMN05216565_103114</name>
</gene>
<dbReference type="CDD" id="cd03416">
    <property type="entry name" value="CbiX_SirB_N"/>
    <property type="match status" value="1"/>
</dbReference>
<keyword evidence="2" id="KW-0456">Lyase</keyword>
<dbReference type="STRING" id="930152.SAMN05216565_103114"/>
<dbReference type="PANTHER" id="PTHR33542">
    <property type="entry name" value="SIROHYDROCHLORIN FERROCHELATASE, CHLOROPLASTIC"/>
    <property type="match status" value="1"/>
</dbReference>
<dbReference type="SUPFAM" id="SSF53800">
    <property type="entry name" value="Chelatase"/>
    <property type="match status" value="1"/>
</dbReference>
<evidence type="ECO:0000256" key="2">
    <source>
        <dbReference type="ARBA" id="ARBA00023239"/>
    </source>
</evidence>
<organism evidence="3 4">
    <name type="scientific">Litchfieldia salsa</name>
    <dbReference type="NCBI Taxonomy" id="930152"/>
    <lineage>
        <taxon>Bacteria</taxon>
        <taxon>Bacillati</taxon>
        <taxon>Bacillota</taxon>
        <taxon>Bacilli</taxon>
        <taxon>Bacillales</taxon>
        <taxon>Bacillaceae</taxon>
        <taxon>Litchfieldia</taxon>
    </lineage>
</organism>
<keyword evidence="4" id="KW-1185">Reference proteome</keyword>
<dbReference type="PANTHER" id="PTHR33542:SF3">
    <property type="entry name" value="SIROHYDROCHLORIN FERROCHELATASE, CHLOROPLASTIC"/>
    <property type="match status" value="1"/>
</dbReference>
<dbReference type="GO" id="GO:0046872">
    <property type="term" value="F:metal ion binding"/>
    <property type="evidence" value="ECO:0007669"/>
    <property type="project" value="UniProtKB-KW"/>
</dbReference>
<dbReference type="InterPro" id="IPR002762">
    <property type="entry name" value="CbiX-like"/>
</dbReference>
<dbReference type="Gene3D" id="3.40.50.1400">
    <property type="match status" value="2"/>
</dbReference>
<proteinExistence type="predicted"/>